<evidence type="ECO:0000313" key="1">
    <source>
        <dbReference type="EMBL" id="GHC98518.1"/>
    </source>
</evidence>
<gene>
    <name evidence="1" type="ORF">GCM10007320_54420</name>
</gene>
<organism evidence="1 2">
    <name type="scientific">Pseudorhodoferax aquiterrae</name>
    <dbReference type="NCBI Taxonomy" id="747304"/>
    <lineage>
        <taxon>Bacteria</taxon>
        <taxon>Pseudomonadati</taxon>
        <taxon>Pseudomonadota</taxon>
        <taxon>Betaproteobacteria</taxon>
        <taxon>Burkholderiales</taxon>
        <taxon>Comamonadaceae</taxon>
    </lineage>
</organism>
<keyword evidence="2" id="KW-1185">Reference proteome</keyword>
<accession>A0ABQ3G973</accession>
<proteinExistence type="predicted"/>
<dbReference type="Proteomes" id="UP000626210">
    <property type="component" value="Unassembled WGS sequence"/>
</dbReference>
<dbReference type="EMBL" id="BMYK01000026">
    <property type="protein sequence ID" value="GHC98518.1"/>
    <property type="molecule type" value="Genomic_DNA"/>
</dbReference>
<comment type="caution">
    <text evidence="1">The sequence shown here is derived from an EMBL/GenBank/DDBJ whole genome shotgun (WGS) entry which is preliminary data.</text>
</comment>
<name>A0ABQ3G973_9BURK</name>
<evidence type="ECO:0000313" key="2">
    <source>
        <dbReference type="Proteomes" id="UP000626210"/>
    </source>
</evidence>
<sequence>MDAHGFAETLRGAATTILMETGMAVPEAELEIAGYKERRVNEYLRGLALRTANAVHPSRTAV</sequence>
<reference evidence="2" key="1">
    <citation type="journal article" date="2019" name="Int. J. Syst. Evol. Microbiol.">
        <title>The Global Catalogue of Microorganisms (GCM) 10K type strain sequencing project: providing services to taxonomists for standard genome sequencing and annotation.</title>
        <authorList>
            <consortium name="The Broad Institute Genomics Platform"/>
            <consortium name="The Broad Institute Genome Sequencing Center for Infectious Disease"/>
            <person name="Wu L."/>
            <person name="Ma J."/>
        </authorList>
    </citation>
    <scope>NUCLEOTIDE SEQUENCE [LARGE SCALE GENOMIC DNA]</scope>
    <source>
        <strain evidence="2">KCTC 23314</strain>
    </source>
</reference>
<protein>
    <submittedName>
        <fullName evidence="1">Uncharacterized protein</fullName>
    </submittedName>
</protein>